<sequence>MSLAELVDHVIGVDPDRDRITAAVVCARTQGEIASKSFATTARGYGQAMRWAKDHTTDGRRAWSIESTGSYGAGLASALATRGEFVIEFDHPATRPSKGWGEVRLLGRRPRRTRDLGPQDLGDASLARCP</sequence>
<name>A0ABZ2FIW8_9MICO</name>
<evidence type="ECO:0000313" key="2">
    <source>
        <dbReference type="EMBL" id="WWF06675.1"/>
    </source>
</evidence>
<evidence type="ECO:0008006" key="4">
    <source>
        <dbReference type="Google" id="ProtNLM"/>
    </source>
</evidence>
<keyword evidence="3" id="KW-1185">Reference proteome</keyword>
<evidence type="ECO:0000256" key="1">
    <source>
        <dbReference type="SAM" id="MobiDB-lite"/>
    </source>
</evidence>
<dbReference type="EMBL" id="CP104874">
    <property type="protein sequence ID" value="WWF06675.1"/>
    <property type="molecule type" value="Genomic_DNA"/>
</dbReference>
<gene>
    <name evidence="2" type="ORF">N5P18_07335</name>
</gene>
<dbReference type="Proteomes" id="UP001381003">
    <property type="component" value="Chromosome"/>
</dbReference>
<accession>A0ABZ2FIW8</accession>
<protein>
    <recommendedName>
        <fullName evidence="4">Transposase IS111A/IS1328/IS1533 N-terminal domain-containing protein</fullName>
    </recommendedName>
</protein>
<reference evidence="2 3" key="1">
    <citation type="submission" date="2022-09" db="EMBL/GenBank/DDBJ databases">
        <title>Complete genome sequence of Janibacter terrae strain COS04-44, PCL-degrading bacteria isolated from oil spilled coast.</title>
        <authorList>
            <person name="Park H."/>
            <person name="Kim J.Y."/>
            <person name="An S.H."/>
            <person name="Lee C.M."/>
            <person name="Weon H.-Y."/>
        </authorList>
    </citation>
    <scope>NUCLEOTIDE SEQUENCE [LARGE SCALE GENOMIC DNA]</scope>
    <source>
        <strain evidence="2 3">COS04-44</strain>
    </source>
</reference>
<feature type="region of interest" description="Disordered" evidence="1">
    <location>
        <begin position="95"/>
        <end position="130"/>
    </location>
</feature>
<proteinExistence type="predicted"/>
<organism evidence="2 3">
    <name type="scientific">Janibacter terrae</name>
    <dbReference type="NCBI Taxonomy" id="103817"/>
    <lineage>
        <taxon>Bacteria</taxon>
        <taxon>Bacillati</taxon>
        <taxon>Actinomycetota</taxon>
        <taxon>Actinomycetes</taxon>
        <taxon>Micrococcales</taxon>
        <taxon>Intrasporangiaceae</taxon>
        <taxon>Janibacter</taxon>
    </lineage>
</organism>
<dbReference type="RefSeq" id="WP_338539151.1">
    <property type="nucleotide sequence ID" value="NZ_CP104874.1"/>
</dbReference>
<evidence type="ECO:0000313" key="3">
    <source>
        <dbReference type="Proteomes" id="UP001381003"/>
    </source>
</evidence>